<dbReference type="AlphaFoldDB" id="A0A0P9C3L9"/>
<dbReference type="STRING" id="471514.AN477_22780"/>
<dbReference type="OrthoDB" id="9816564at2"/>
<dbReference type="Proteomes" id="UP000050482">
    <property type="component" value="Unassembled WGS sequence"/>
</dbReference>
<accession>A0A0P9C3L9</accession>
<name>A0A0P9C3L9_9BACL</name>
<proteinExistence type="predicted"/>
<dbReference type="RefSeq" id="WP_054971477.1">
    <property type="nucleotide sequence ID" value="NZ_LJCO01000107.1"/>
</dbReference>
<keyword evidence="2" id="KW-1185">Reference proteome</keyword>
<dbReference type="Gene3D" id="3.40.50.2000">
    <property type="entry name" value="Glycogen Phosphorylase B"/>
    <property type="match status" value="1"/>
</dbReference>
<dbReference type="SUPFAM" id="SSF53756">
    <property type="entry name" value="UDP-Glycosyltransferase/glycogen phosphorylase"/>
    <property type="match status" value="1"/>
</dbReference>
<protein>
    <recommendedName>
        <fullName evidence="3">Glycosyltransferase subfamily 4-like N-terminal domain-containing protein</fullName>
    </recommendedName>
</protein>
<evidence type="ECO:0008006" key="3">
    <source>
        <dbReference type="Google" id="ProtNLM"/>
    </source>
</evidence>
<dbReference type="PATRIC" id="fig|471514.4.peg.2087"/>
<organism evidence="1 2">
    <name type="scientific">Alicyclobacillus ferrooxydans</name>
    <dbReference type="NCBI Taxonomy" id="471514"/>
    <lineage>
        <taxon>Bacteria</taxon>
        <taxon>Bacillati</taxon>
        <taxon>Bacillota</taxon>
        <taxon>Bacilli</taxon>
        <taxon>Bacillales</taxon>
        <taxon>Alicyclobacillaceae</taxon>
        <taxon>Alicyclobacillus</taxon>
    </lineage>
</organism>
<reference evidence="1 2" key="1">
    <citation type="submission" date="2015-09" db="EMBL/GenBank/DDBJ databases">
        <title>Draft genome sequence of Alicyclobacillus ferrooxydans DSM 22381.</title>
        <authorList>
            <person name="Hemp J."/>
        </authorList>
    </citation>
    <scope>NUCLEOTIDE SEQUENCE [LARGE SCALE GENOMIC DNA]</scope>
    <source>
        <strain evidence="1 2">TC-34</strain>
    </source>
</reference>
<comment type="caution">
    <text evidence="1">The sequence shown here is derived from an EMBL/GenBank/DDBJ whole genome shotgun (WGS) entry which is preliminary data.</text>
</comment>
<dbReference type="EMBL" id="LJCO01000107">
    <property type="protein sequence ID" value="KPV39324.1"/>
    <property type="molecule type" value="Genomic_DNA"/>
</dbReference>
<sequence>MNILVVTGYHVDDDWVRLKLFAHLSSHGHQVYRLDQPSFWIKNLRHHNSQKMIVPNILVPSRFASESHTRRAQVAALRKWTDTIDLVWIMHPDSHWIWSNFPKALKVYDAFDHFPALEPQRYDSLYLTEQHVVENADLVLCASNANYNRLRSISRDCMYLPNAVDPETMFAPSTQQRGPILGVVSYSESRVNWDLLDSVSQWNSSFTIEVVTHSTRSTRGNIRVLGPAPVKQLRNVMCNWQVGLIAYPESEFNRYAGPLKIFEYVAAGCNVVGIANPEVKEYSRRYPFIFYADKGTEFLDCVSTALEHPLLAEQQGDFLSKENWAKRAAAVNGAIASIQGRSAATF</sequence>
<gene>
    <name evidence="1" type="ORF">AN477_22780</name>
</gene>
<evidence type="ECO:0000313" key="2">
    <source>
        <dbReference type="Proteomes" id="UP000050482"/>
    </source>
</evidence>
<evidence type="ECO:0000313" key="1">
    <source>
        <dbReference type="EMBL" id="KPV39324.1"/>
    </source>
</evidence>